<evidence type="ECO:0000313" key="3">
    <source>
        <dbReference type="Proteomes" id="UP001153069"/>
    </source>
</evidence>
<feature type="chain" id="PRO_5040208595" evidence="1">
    <location>
        <begin position="22"/>
        <end position="111"/>
    </location>
</feature>
<reference evidence="2" key="1">
    <citation type="submission" date="2020-06" db="EMBL/GenBank/DDBJ databases">
        <authorList>
            <consortium name="Plant Systems Biology data submission"/>
        </authorList>
    </citation>
    <scope>NUCLEOTIDE SEQUENCE</scope>
    <source>
        <strain evidence="2">D6</strain>
    </source>
</reference>
<accession>A0A9N8DGP2</accession>
<dbReference type="AlphaFoldDB" id="A0A9N8DGP2"/>
<sequence length="111" mass="12417">MTSSLSFVLLVALCLFSVGSALQVPKIQQNTRVSSMPRCFLHPDQAAELEQCALDLTKAFVEEQRKKGSTMAFEYNSPVDPDTMQRTLPSPVAWCRRRLWPFTVKGKGLSP</sequence>
<proteinExistence type="predicted"/>
<dbReference type="Proteomes" id="UP001153069">
    <property type="component" value="Unassembled WGS sequence"/>
</dbReference>
<evidence type="ECO:0000313" key="2">
    <source>
        <dbReference type="EMBL" id="CAB9502329.1"/>
    </source>
</evidence>
<comment type="caution">
    <text evidence="2">The sequence shown here is derived from an EMBL/GenBank/DDBJ whole genome shotgun (WGS) entry which is preliminary data.</text>
</comment>
<organism evidence="2 3">
    <name type="scientific">Seminavis robusta</name>
    <dbReference type="NCBI Taxonomy" id="568900"/>
    <lineage>
        <taxon>Eukaryota</taxon>
        <taxon>Sar</taxon>
        <taxon>Stramenopiles</taxon>
        <taxon>Ochrophyta</taxon>
        <taxon>Bacillariophyta</taxon>
        <taxon>Bacillariophyceae</taxon>
        <taxon>Bacillariophycidae</taxon>
        <taxon>Naviculales</taxon>
        <taxon>Naviculaceae</taxon>
        <taxon>Seminavis</taxon>
    </lineage>
</organism>
<keyword evidence="3" id="KW-1185">Reference proteome</keyword>
<gene>
    <name evidence="2" type="ORF">SEMRO_133_G063140.1</name>
</gene>
<name>A0A9N8DGP2_9STRA</name>
<dbReference type="EMBL" id="CAICTM010000132">
    <property type="protein sequence ID" value="CAB9502329.1"/>
    <property type="molecule type" value="Genomic_DNA"/>
</dbReference>
<protein>
    <submittedName>
        <fullName evidence="2">Uncharacterized protein</fullName>
    </submittedName>
</protein>
<feature type="signal peptide" evidence="1">
    <location>
        <begin position="1"/>
        <end position="21"/>
    </location>
</feature>
<keyword evidence="1" id="KW-0732">Signal</keyword>
<evidence type="ECO:0000256" key="1">
    <source>
        <dbReference type="SAM" id="SignalP"/>
    </source>
</evidence>